<dbReference type="OrthoDB" id="5287717at2759"/>
<evidence type="ECO:0000256" key="1">
    <source>
        <dbReference type="SAM" id="Phobius"/>
    </source>
</evidence>
<dbReference type="EMBL" id="NCSJ02000418">
    <property type="protein sequence ID" value="RFU24651.1"/>
    <property type="molecule type" value="Genomic_DNA"/>
</dbReference>
<keyword evidence="3" id="KW-1185">Reference proteome</keyword>
<sequence length="727" mass="78934">MVQKEDHGKPMLLPATDTKVGPGIAVFEPDMIGTIPPSAPGQPPRPLQRFVFRGTVGILCPLALAIYYIWTYVYWLSPSSHPTVYWGGSVPNAKFISWSWFILGAIGPNISLYSLAGAEASMLMTTRWRAKNTLQILTHCDRSWGRLSAWKLLGTTVINRFSRKKTTRVPLTPLWMLLFLLSNLSWSFVLSGLTLKTGQAYFRGTAAGANVLGLDATDFDQRDTLTFMTSVLHRWQLGTEPVLPLAGSLLAEEGSNLTNVSLLSPNTLPPDTQGHIFLSPQASVPVTGSAWGLSLRYNCTEIQRLEDFTILSKRNASNKGIQLVQNIPEDHGCYNVFDDSWICVQNQTLGAVQGGLLSNIHAWMEVGANIQRNSTGPGYPSTYASSQSPGLDYEDVLEVLLWESIAKGSGGQGIGVQNPVSGIQELHVDEDGTPMDAVGVRCTSYSAVGDALVNGVAGRFADFHRHDAISGSEKVTPGIPTNLVTGILITNASDVEAANEIPGNGGKRGNIRRLGVGVSQLFFLDNYLYQYDQFSDWISPLFSSAGFTTITQNNPAAIPGFTNYASVLQASDLQRSILLAYKSYALQAIYNGDDGLLHDNEIWQSPNLTTANLLPILDKNAGGIPPLLVLILMCLWAAGCAILCALYGLRKRWSERLDGYSLFCFGVDAAQNDPALKAHISVMDDPQDSETLVMLPGLVGDSQADNYHVGHITLVDRDVADSTRSYG</sequence>
<dbReference type="Proteomes" id="UP000258309">
    <property type="component" value="Unassembled WGS sequence"/>
</dbReference>
<dbReference type="AlphaFoldDB" id="A0A3E2GU26"/>
<feature type="transmembrane region" description="Helical" evidence="1">
    <location>
        <begin position="174"/>
        <end position="195"/>
    </location>
</feature>
<keyword evidence="1" id="KW-1133">Transmembrane helix</keyword>
<proteinExistence type="predicted"/>
<gene>
    <name evidence="2" type="ORF">B7463_g11686</name>
</gene>
<protein>
    <submittedName>
        <fullName evidence="2">Uncharacterized protein</fullName>
    </submittedName>
</protein>
<dbReference type="OMA" id="LFEYALW"/>
<organism evidence="2 3">
    <name type="scientific">Scytalidium lignicola</name>
    <name type="common">Hyphomycete</name>
    <dbReference type="NCBI Taxonomy" id="5539"/>
    <lineage>
        <taxon>Eukaryota</taxon>
        <taxon>Fungi</taxon>
        <taxon>Dikarya</taxon>
        <taxon>Ascomycota</taxon>
        <taxon>Pezizomycotina</taxon>
        <taxon>Leotiomycetes</taxon>
        <taxon>Leotiomycetes incertae sedis</taxon>
        <taxon>Scytalidium</taxon>
    </lineage>
</organism>
<name>A0A3E2GU26_SCYLI</name>
<feature type="non-terminal residue" evidence="2">
    <location>
        <position position="727"/>
    </location>
</feature>
<feature type="transmembrane region" description="Helical" evidence="1">
    <location>
        <begin position="50"/>
        <end position="75"/>
    </location>
</feature>
<feature type="non-terminal residue" evidence="2">
    <location>
        <position position="1"/>
    </location>
</feature>
<comment type="caution">
    <text evidence="2">The sequence shown here is derived from an EMBL/GenBank/DDBJ whole genome shotgun (WGS) entry which is preliminary data.</text>
</comment>
<keyword evidence="1" id="KW-0812">Transmembrane</keyword>
<accession>A0A3E2GU26</accession>
<evidence type="ECO:0000313" key="3">
    <source>
        <dbReference type="Proteomes" id="UP000258309"/>
    </source>
</evidence>
<keyword evidence="1" id="KW-0472">Membrane</keyword>
<feature type="transmembrane region" description="Helical" evidence="1">
    <location>
        <begin position="95"/>
        <end position="116"/>
    </location>
</feature>
<reference evidence="2 3" key="1">
    <citation type="submission" date="2018-05" db="EMBL/GenBank/DDBJ databases">
        <title>Draft genome sequence of Scytalidium lignicola DSM 105466, a ubiquitous saprotrophic fungus.</title>
        <authorList>
            <person name="Buettner E."/>
            <person name="Gebauer A.M."/>
            <person name="Hofrichter M."/>
            <person name="Liers C."/>
            <person name="Kellner H."/>
        </authorList>
    </citation>
    <scope>NUCLEOTIDE SEQUENCE [LARGE SCALE GENOMIC DNA]</scope>
    <source>
        <strain evidence="2 3">DSM 105466</strain>
    </source>
</reference>
<evidence type="ECO:0000313" key="2">
    <source>
        <dbReference type="EMBL" id="RFU24651.1"/>
    </source>
</evidence>
<feature type="transmembrane region" description="Helical" evidence="1">
    <location>
        <begin position="627"/>
        <end position="649"/>
    </location>
</feature>